<sequence>MEYWKLVWVFVLAFLFGGYQSEGCWEIEKAALFQLKPFFSRPNGEGISWGKGNCCRWDWVECSTSTGRVTRLFLEDSCDLEKKDIYLGWYLNISLFLPFEELKSLNLGGNNIVGFIDNQGIKKLSKLNKLEILDFSDNKLSGNNILSHLTQFTSLKTLFLKNCGLQGSIDILKLDNLKNLKELYLNDNKIVSLQSKRQLRTLTKLEVLDLSSNYFNSSKFSSLAVLPHLKSLNIESNKLTEWSYIQGKYALKHIHLLVSRYKFQWFVIFSTDLNVLSNLKILNISYEGKNNSVPSQEELNLWGNVFNSYILSSLGGLSNLKSLYLYDGYAMEGPIGLPALKNLEKLHLGCGNNENVNLQLQLLDIFPSLKTLSLENLSLKGTIIQRWQNLTNLKELTLTDLSDTSNIIRDIGTLTSLEDLVIDGCDVDDNLNLHGFYYITFIICKSSTTITPECFSELTSLKYLDISSNNFFGNIYVFKNLTLLENLDISSNSFFGDISMLKNLKSLEYLDLGSNKLFGDISYFMSLTSLRELRLSNNNIEIPSSLAPLFNLSKLQKLYADNNMIYAAETEMHSLDTPTFQLRSISLSCCGDGGSFPQSLNHQHDLRDVDLSNINFKGDQFPNWLLENNKKLELLYLVNSSLSGHFQLPSTSRRGLSGLDVSSNSLDGNIPNEIGAKLPSLWVLNMSNNFFGGGIPISIGDMISLQILDFSNNKLSGGIPRHLPMGLYTFDVSNNQLFGDIPSSMENMSLLALDLSNNTLFGGIPRWMGKMSGLEVLLMANNHFEGPIPVEFCKLNYSLKFLDLSANNISGSLPSFFSFSRLTHVYLSRNKLKGPITSFINSNDLVTLDLSNNHLTGNIPNWIGNLSSLSYLLLNNNYFEGGIPVQLCDLHCLRLIDVSNNNLSGTIPPCLMNTISNDSSRANYENSGYDISVGYFSVDVPIKFTMKSISYFYKATVLNYLSGIDLSCNKLTGEIPHQIQHFQDIIVLNFSHNSLIEPIPPALADLSQIESLDLSHNNLSGNIPSHLLGLHFLSFFSVAYNNLSGTTPQRSGQFATFEESSYVGNPFLCGEPLPKNCSIDGPSSSMPKNATDKGFIDMEFFYASFVGSYIVMPLCIAIVLYINPYWRQAWFYHVEAATMSCYYFVLDHILPKRFR</sequence>
<evidence type="ECO:0000256" key="3">
    <source>
        <dbReference type="ARBA" id="ARBA00022475"/>
    </source>
</evidence>
<dbReference type="Pfam" id="PF08263">
    <property type="entry name" value="LRRNT_2"/>
    <property type="match status" value="1"/>
</dbReference>
<evidence type="ECO:0000256" key="6">
    <source>
        <dbReference type="ARBA" id="ARBA00022729"/>
    </source>
</evidence>
<dbReference type="PRINTS" id="PR00019">
    <property type="entry name" value="LEURICHRPT"/>
</dbReference>
<evidence type="ECO:0000256" key="10">
    <source>
        <dbReference type="ARBA" id="ARBA00023170"/>
    </source>
</evidence>
<keyword evidence="16" id="KW-1185">Reference proteome</keyword>
<proteinExistence type="inferred from homology"/>
<keyword evidence="11" id="KW-0325">Glycoprotein</keyword>
<dbReference type="AlphaFoldDB" id="A0A5D2S840"/>
<dbReference type="SMART" id="SM00369">
    <property type="entry name" value="LRR_TYP"/>
    <property type="match status" value="8"/>
</dbReference>
<dbReference type="FunFam" id="3.80.10.10:FF:000095">
    <property type="entry name" value="LRR receptor-like serine/threonine-protein kinase GSO1"/>
    <property type="match status" value="1"/>
</dbReference>
<evidence type="ECO:0000256" key="13">
    <source>
        <dbReference type="SAM" id="SignalP"/>
    </source>
</evidence>
<dbReference type="Pfam" id="PF00560">
    <property type="entry name" value="LRR_1"/>
    <property type="match status" value="8"/>
</dbReference>
<feature type="transmembrane region" description="Helical" evidence="12">
    <location>
        <begin position="1100"/>
        <end position="1123"/>
    </location>
</feature>
<dbReference type="PROSITE" id="PS51450">
    <property type="entry name" value="LRR"/>
    <property type="match status" value="3"/>
</dbReference>
<reference evidence="15 16" key="1">
    <citation type="submission" date="2019-07" db="EMBL/GenBank/DDBJ databases">
        <title>WGS assembly of Gossypium mustelinum.</title>
        <authorList>
            <person name="Chen Z.J."/>
            <person name="Sreedasyam A."/>
            <person name="Ando A."/>
            <person name="Song Q."/>
            <person name="De L."/>
            <person name="Hulse-Kemp A."/>
            <person name="Ding M."/>
            <person name="Ye W."/>
            <person name="Kirkbride R."/>
            <person name="Jenkins J."/>
            <person name="Plott C."/>
            <person name="Lovell J."/>
            <person name="Lin Y.-M."/>
            <person name="Vaughn R."/>
            <person name="Liu B."/>
            <person name="Li W."/>
            <person name="Simpson S."/>
            <person name="Scheffler B."/>
            <person name="Saski C."/>
            <person name="Grover C."/>
            <person name="Hu G."/>
            <person name="Conover J."/>
            <person name="Carlson J."/>
            <person name="Shu S."/>
            <person name="Boston L."/>
            <person name="Williams M."/>
            <person name="Peterson D."/>
            <person name="Mcgee K."/>
            <person name="Jones D."/>
            <person name="Wendel J."/>
            <person name="Stelly D."/>
            <person name="Grimwood J."/>
            <person name="Schmutz J."/>
        </authorList>
    </citation>
    <scope>NUCLEOTIDE SEQUENCE [LARGE SCALE GENOMIC DNA]</scope>
    <source>
        <strain evidence="15">1408120.09</strain>
    </source>
</reference>
<keyword evidence="6 13" id="KW-0732">Signal</keyword>
<dbReference type="FunFam" id="3.80.10.10:FF:000111">
    <property type="entry name" value="LRR receptor-like serine/threonine-protein kinase ERECTA"/>
    <property type="match status" value="1"/>
</dbReference>
<evidence type="ECO:0000256" key="4">
    <source>
        <dbReference type="ARBA" id="ARBA00022614"/>
    </source>
</evidence>
<dbReference type="InterPro" id="IPR013210">
    <property type="entry name" value="LRR_N_plant-typ"/>
</dbReference>
<dbReference type="SMART" id="SM00365">
    <property type="entry name" value="LRR_SD22"/>
    <property type="match status" value="11"/>
</dbReference>
<keyword evidence="9 12" id="KW-0472">Membrane</keyword>
<comment type="subcellular location">
    <subcellularLocation>
        <location evidence="1">Cell membrane</location>
        <topology evidence="1">Single-pass type I membrane protein</topology>
    </subcellularLocation>
</comment>
<evidence type="ECO:0000256" key="8">
    <source>
        <dbReference type="ARBA" id="ARBA00022989"/>
    </source>
</evidence>
<evidence type="ECO:0000256" key="1">
    <source>
        <dbReference type="ARBA" id="ARBA00004251"/>
    </source>
</evidence>
<evidence type="ECO:0000313" key="15">
    <source>
        <dbReference type="EMBL" id="TYI48365.1"/>
    </source>
</evidence>
<evidence type="ECO:0000256" key="12">
    <source>
        <dbReference type="SAM" id="Phobius"/>
    </source>
</evidence>
<dbReference type="InterPro" id="IPR003591">
    <property type="entry name" value="Leu-rich_rpt_typical-subtyp"/>
</dbReference>
<dbReference type="PANTHER" id="PTHR48062:SF21">
    <property type="entry name" value="RECEPTOR-LIKE PROTEIN 12"/>
    <property type="match status" value="1"/>
</dbReference>
<dbReference type="Pfam" id="PF13855">
    <property type="entry name" value="LRR_8"/>
    <property type="match status" value="2"/>
</dbReference>
<keyword evidence="4" id="KW-0433">Leucine-rich repeat</keyword>
<evidence type="ECO:0000256" key="11">
    <source>
        <dbReference type="ARBA" id="ARBA00023180"/>
    </source>
</evidence>
<dbReference type="PANTHER" id="PTHR48062">
    <property type="entry name" value="RECEPTOR-LIKE PROTEIN 14"/>
    <property type="match status" value="1"/>
</dbReference>
<gene>
    <name evidence="15" type="ORF">E1A91_D13G243300v1</name>
</gene>
<evidence type="ECO:0000256" key="5">
    <source>
        <dbReference type="ARBA" id="ARBA00022692"/>
    </source>
</evidence>
<dbReference type="InterPro" id="IPR001611">
    <property type="entry name" value="Leu-rich_rpt"/>
</dbReference>
<dbReference type="InterPro" id="IPR051502">
    <property type="entry name" value="RLP_Defense_Trigger"/>
</dbReference>
<feature type="domain" description="Leucine-rich repeat-containing N-terminal plant-type" evidence="14">
    <location>
        <begin position="28"/>
        <end position="63"/>
    </location>
</feature>
<evidence type="ECO:0000313" key="16">
    <source>
        <dbReference type="Proteomes" id="UP000323597"/>
    </source>
</evidence>
<dbReference type="GO" id="GO:0005886">
    <property type="term" value="C:plasma membrane"/>
    <property type="evidence" value="ECO:0007669"/>
    <property type="project" value="UniProtKB-SubCell"/>
</dbReference>
<keyword evidence="3" id="KW-1003">Cell membrane</keyword>
<keyword evidence="8 12" id="KW-1133">Transmembrane helix</keyword>
<comment type="similarity">
    <text evidence="2">Belongs to the RLP family.</text>
</comment>
<protein>
    <recommendedName>
        <fullName evidence="14">Leucine-rich repeat-containing N-terminal plant-type domain-containing protein</fullName>
    </recommendedName>
</protein>
<dbReference type="SUPFAM" id="SSF52047">
    <property type="entry name" value="RNI-like"/>
    <property type="match status" value="1"/>
</dbReference>
<dbReference type="Proteomes" id="UP000323597">
    <property type="component" value="Chromosome D13"/>
</dbReference>
<dbReference type="InterPro" id="IPR032675">
    <property type="entry name" value="LRR_dom_sf"/>
</dbReference>
<feature type="signal peptide" evidence="13">
    <location>
        <begin position="1"/>
        <end position="21"/>
    </location>
</feature>
<keyword evidence="10" id="KW-0675">Receptor</keyword>
<name>A0A5D2S840_GOSMU</name>
<accession>A0A5D2S840</accession>
<keyword evidence="7" id="KW-0677">Repeat</keyword>
<evidence type="ECO:0000256" key="7">
    <source>
        <dbReference type="ARBA" id="ARBA00022737"/>
    </source>
</evidence>
<feature type="chain" id="PRO_5022783891" description="Leucine-rich repeat-containing N-terminal plant-type domain-containing protein" evidence="13">
    <location>
        <begin position="22"/>
        <end position="1155"/>
    </location>
</feature>
<evidence type="ECO:0000256" key="9">
    <source>
        <dbReference type="ARBA" id="ARBA00023136"/>
    </source>
</evidence>
<dbReference type="Gene3D" id="3.80.10.10">
    <property type="entry name" value="Ribonuclease Inhibitor"/>
    <property type="match status" value="5"/>
</dbReference>
<dbReference type="EMBL" id="CM017661">
    <property type="protein sequence ID" value="TYI48365.1"/>
    <property type="molecule type" value="Genomic_DNA"/>
</dbReference>
<keyword evidence="5 12" id="KW-0812">Transmembrane</keyword>
<evidence type="ECO:0000259" key="14">
    <source>
        <dbReference type="Pfam" id="PF08263"/>
    </source>
</evidence>
<organism evidence="15 16">
    <name type="scientific">Gossypium mustelinum</name>
    <name type="common">Cotton</name>
    <name type="synonym">Gossypium caicoense</name>
    <dbReference type="NCBI Taxonomy" id="34275"/>
    <lineage>
        <taxon>Eukaryota</taxon>
        <taxon>Viridiplantae</taxon>
        <taxon>Streptophyta</taxon>
        <taxon>Embryophyta</taxon>
        <taxon>Tracheophyta</taxon>
        <taxon>Spermatophyta</taxon>
        <taxon>Magnoliopsida</taxon>
        <taxon>eudicotyledons</taxon>
        <taxon>Gunneridae</taxon>
        <taxon>Pentapetalae</taxon>
        <taxon>rosids</taxon>
        <taxon>malvids</taxon>
        <taxon>Malvales</taxon>
        <taxon>Malvaceae</taxon>
        <taxon>Malvoideae</taxon>
        <taxon>Gossypium</taxon>
    </lineage>
</organism>
<dbReference type="SUPFAM" id="SSF52058">
    <property type="entry name" value="L domain-like"/>
    <property type="match status" value="3"/>
</dbReference>
<feature type="transmembrane region" description="Helical" evidence="12">
    <location>
        <begin position="1129"/>
        <end position="1146"/>
    </location>
</feature>
<evidence type="ECO:0000256" key="2">
    <source>
        <dbReference type="ARBA" id="ARBA00009592"/>
    </source>
</evidence>